<name>A0A3D9KXE7_MARFU</name>
<protein>
    <submittedName>
        <fullName evidence="16">Outer membrane receptor protein involved in Fe transport</fullName>
    </submittedName>
</protein>
<keyword evidence="4" id="KW-0410">Iron transport</keyword>
<evidence type="ECO:0000256" key="12">
    <source>
        <dbReference type="RuleBase" id="RU003357"/>
    </source>
</evidence>
<accession>A0A3D9KXE7</accession>
<reference evidence="16 17" key="1">
    <citation type="submission" date="2018-07" db="EMBL/GenBank/DDBJ databases">
        <title>Genomic Encyclopedia of Type Strains, Phase IV (KMG-IV): sequencing the most valuable type-strain genomes for metagenomic binning, comparative biology and taxonomic classification.</title>
        <authorList>
            <person name="Goeker M."/>
        </authorList>
    </citation>
    <scope>NUCLEOTIDE SEQUENCE [LARGE SCALE GENOMIC DNA]</scope>
    <source>
        <strain evidence="16 17">DSM 4134</strain>
    </source>
</reference>
<dbReference type="InterPro" id="IPR039426">
    <property type="entry name" value="TonB-dep_rcpt-like"/>
</dbReference>
<dbReference type="GO" id="GO:0009279">
    <property type="term" value="C:cell outer membrane"/>
    <property type="evidence" value="ECO:0007669"/>
    <property type="project" value="UniProtKB-SubCell"/>
</dbReference>
<dbReference type="InterPro" id="IPR037066">
    <property type="entry name" value="Plug_dom_sf"/>
</dbReference>
<keyword evidence="5" id="KW-0812">Transmembrane</keyword>
<feature type="domain" description="TonB-dependent receptor plug" evidence="15">
    <location>
        <begin position="123"/>
        <end position="244"/>
    </location>
</feature>
<evidence type="ECO:0000313" key="16">
    <source>
        <dbReference type="EMBL" id="RED93174.1"/>
    </source>
</evidence>
<dbReference type="Gene3D" id="2.60.40.1120">
    <property type="entry name" value="Carboxypeptidase-like, regulatory domain"/>
    <property type="match status" value="1"/>
</dbReference>
<dbReference type="InterPro" id="IPR000531">
    <property type="entry name" value="Beta-barrel_TonB"/>
</dbReference>
<evidence type="ECO:0000256" key="5">
    <source>
        <dbReference type="ARBA" id="ARBA00022692"/>
    </source>
</evidence>
<evidence type="ECO:0000256" key="11">
    <source>
        <dbReference type="ARBA" id="ARBA00023237"/>
    </source>
</evidence>
<dbReference type="PANTHER" id="PTHR32552">
    <property type="entry name" value="FERRICHROME IRON RECEPTOR-RELATED"/>
    <property type="match status" value="1"/>
</dbReference>
<dbReference type="Pfam" id="PF07715">
    <property type="entry name" value="Plug"/>
    <property type="match status" value="1"/>
</dbReference>
<evidence type="ECO:0000256" key="10">
    <source>
        <dbReference type="ARBA" id="ARBA00023136"/>
    </source>
</evidence>
<dbReference type="RefSeq" id="WP_115869973.1">
    <property type="nucleotide sequence ID" value="NZ_QREG01000026.1"/>
</dbReference>
<dbReference type="SUPFAM" id="SSF56935">
    <property type="entry name" value="Porins"/>
    <property type="match status" value="1"/>
</dbReference>
<keyword evidence="8" id="KW-0406">Ion transport</keyword>
<keyword evidence="10 12" id="KW-0472">Membrane</keyword>
<dbReference type="InterPro" id="IPR008969">
    <property type="entry name" value="CarboxyPept-like_regulatory"/>
</dbReference>
<dbReference type="EMBL" id="QREG01000026">
    <property type="protein sequence ID" value="RED93174.1"/>
    <property type="molecule type" value="Genomic_DNA"/>
</dbReference>
<keyword evidence="2" id="KW-0813">Transport</keyword>
<keyword evidence="7" id="KW-0408">Iron</keyword>
<feature type="signal peptide" evidence="13">
    <location>
        <begin position="1"/>
        <end position="26"/>
    </location>
</feature>
<dbReference type="Gene3D" id="2.170.130.10">
    <property type="entry name" value="TonB-dependent receptor, plug domain"/>
    <property type="match status" value="1"/>
</dbReference>
<evidence type="ECO:0000256" key="4">
    <source>
        <dbReference type="ARBA" id="ARBA00022496"/>
    </source>
</evidence>
<dbReference type="Pfam" id="PF00593">
    <property type="entry name" value="TonB_dep_Rec_b-barrel"/>
    <property type="match status" value="1"/>
</dbReference>
<comment type="similarity">
    <text evidence="12">Belongs to the TonB-dependent receptor family.</text>
</comment>
<keyword evidence="6 13" id="KW-0732">Signal</keyword>
<dbReference type="Pfam" id="PF13715">
    <property type="entry name" value="CarbopepD_reg_2"/>
    <property type="match status" value="1"/>
</dbReference>
<evidence type="ECO:0000256" key="1">
    <source>
        <dbReference type="ARBA" id="ARBA00004571"/>
    </source>
</evidence>
<comment type="subcellular location">
    <subcellularLocation>
        <location evidence="1">Cell outer membrane</location>
        <topology evidence="1">Multi-pass membrane protein</topology>
    </subcellularLocation>
</comment>
<evidence type="ECO:0000313" key="17">
    <source>
        <dbReference type="Proteomes" id="UP000256779"/>
    </source>
</evidence>
<dbReference type="InterPro" id="IPR012910">
    <property type="entry name" value="Plug_dom"/>
</dbReference>
<gene>
    <name evidence="16" type="ORF">C7460_12613</name>
</gene>
<dbReference type="GO" id="GO:0015344">
    <property type="term" value="F:siderophore uptake transmembrane transporter activity"/>
    <property type="evidence" value="ECO:0007669"/>
    <property type="project" value="TreeGrafter"/>
</dbReference>
<proteinExistence type="inferred from homology"/>
<organism evidence="16 17">
    <name type="scientific">Marinoscillum furvescens DSM 4134</name>
    <dbReference type="NCBI Taxonomy" id="1122208"/>
    <lineage>
        <taxon>Bacteria</taxon>
        <taxon>Pseudomonadati</taxon>
        <taxon>Bacteroidota</taxon>
        <taxon>Cytophagia</taxon>
        <taxon>Cytophagales</taxon>
        <taxon>Reichenbachiellaceae</taxon>
        <taxon>Marinoscillum</taxon>
    </lineage>
</organism>
<dbReference type="AlphaFoldDB" id="A0A3D9KXE7"/>
<comment type="caution">
    <text evidence="16">The sequence shown here is derived from an EMBL/GenBank/DDBJ whole genome shotgun (WGS) entry which is preliminary data.</text>
</comment>
<keyword evidence="17" id="KW-1185">Reference proteome</keyword>
<keyword evidence="11" id="KW-0998">Cell outer membrane</keyword>
<evidence type="ECO:0000259" key="14">
    <source>
        <dbReference type="Pfam" id="PF00593"/>
    </source>
</evidence>
<feature type="domain" description="TonB-dependent receptor-like beta-barrel" evidence="14">
    <location>
        <begin position="360"/>
        <end position="931"/>
    </location>
</feature>
<evidence type="ECO:0000256" key="3">
    <source>
        <dbReference type="ARBA" id="ARBA00022452"/>
    </source>
</evidence>
<evidence type="ECO:0000256" key="7">
    <source>
        <dbReference type="ARBA" id="ARBA00023004"/>
    </source>
</evidence>
<dbReference type="Proteomes" id="UP000256779">
    <property type="component" value="Unassembled WGS sequence"/>
</dbReference>
<keyword evidence="3" id="KW-1134">Transmembrane beta strand</keyword>
<dbReference type="Gene3D" id="2.40.170.20">
    <property type="entry name" value="TonB-dependent receptor, beta-barrel domain"/>
    <property type="match status" value="1"/>
</dbReference>
<keyword evidence="9 12" id="KW-0798">TonB box</keyword>
<dbReference type="OrthoDB" id="9782587at2"/>
<dbReference type="InterPro" id="IPR036942">
    <property type="entry name" value="Beta-barrel_TonB_sf"/>
</dbReference>
<sequence length="986" mass="108728">MNRRTQPKFGLLFVCLCFTMFSYAQSNVTGKVVDGAGEPIPFATLLLPDGPIAGTTTDIEGEFFVPYLNEGQYTFQVSSVGFRTELVPFTVADQDVDLYIVLTDDLLELTQVIKTGTFNPLSKLESSVAITTVNSTEIRKRKPQGTGELLSSVPGVYVDHSSGNINSRIIVRGLTTGTTNLLGQASGSGFRYVSLQEDGLPVISTISNSAAPDYFHRVDHTVGRLEAIRGGSSSVTAANSPGGIFNFISKTGGVDFGGETSMTYGLYDNGRWMSRADVGMGGPLNRNWRWYAGGFYRHDNGPREIDGVANAGGQLKANLAYVGEELIVKFYGKYLNDKNTTYGNVPTKSVGEGGKFESFDERYSAIFPSLTADVNDYSTGSNPTLRSFNSADRAASESMMLGINIDYTLGNGWSISEKMKASLLSQRINQFTEVPGASPDYAAYGMDFYDVSTGNSIVIEDVTNNFITLSAMDFNVSMVDAINQVSLIHESENHRFTLGNFSSYNRSNFAYNFNFLSALLEPHNQLVGMRIPNPYIGWEYADGSAVSGPQYYQVTNEHGFFLTNPIMLPGSELNTAIIAGYVNEEWRVSEQFTIDGGVRLEYIKHFGHKEGFGNALETGITPLYNPDDRQANPAFNPAQPVSAQNPPYFPNAVLANGLDNDPFTFFDGATKYANGQQYEFDHSYLYWSGSLGFNYKFSEQLAGFARASRGVKAPDVDYYVYNFDNVAINPQTAGVNSFDDLLEEVRQAELGVKVNGQTFSLFSTVFYNNLKNVPYSTLGTTSTLETFFTPTTFNESTTYGLETEVIWKPVDQLKLRVNGTYQLPVWNTFKYYDIDSITYQSAQGVTVDQELFDRYQLTLKDKTIADLPDLFVNFDAEYELGALTLGAGANYVGKRAFNVHAVEYAPQFITFDASASLALGQMTINLDIDNLTNTLAYTNFSTYLGASLYRESLTREQIESYQASGRPVLGTPILPRLARVSVSYQF</sequence>
<evidence type="ECO:0000256" key="2">
    <source>
        <dbReference type="ARBA" id="ARBA00022448"/>
    </source>
</evidence>
<evidence type="ECO:0000256" key="8">
    <source>
        <dbReference type="ARBA" id="ARBA00023065"/>
    </source>
</evidence>
<keyword evidence="16" id="KW-0675">Receptor</keyword>
<evidence type="ECO:0000256" key="13">
    <source>
        <dbReference type="SAM" id="SignalP"/>
    </source>
</evidence>
<feature type="chain" id="PRO_5017669984" evidence="13">
    <location>
        <begin position="27"/>
        <end position="986"/>
    </location>
</feature>
<dbReference type="PANTHER" id="PTHR32552:SF89">
    <property type="entry name" value="CATECHOLATE SIDEROPHORE RECEPTOR FIU"/>
    <property type="match status" value="1"/>
</dbReference>
<dbReference type="SUPFAM" id="SSF49464">
    <property type="entry name" value="Carboxypeptidase regulatory domain-like"/>
    <property type="match status" value="1"/>
</dbReference>
<evidence type="ECO:0000256" key="9">
    <source>
        <dbReference type="ARBA" id="ARBA00023077"/>
    </source>
</evidence>
<evidence type="ECO:0000259" key="15">
    <source>
        <dbReference type="Pfam" id="PF07715"/>
    </source>
</evidence>
<evidence type="ECO:0000256" key="6">
    <source>
        <dbReference type="ARBA" id="ARBA00022729"/>
    </source>
</evidence>